<dbReference type="GeneID" id="26518518"/>
<evidence type="ECO:0000313" key="1">
    <source>
        <dbReference type="EMBL" id="AKY01974.1"/>
    </source>
</evidence>
<reference evidence="1 2" key="1">
    <citation type="submission" date="2015-07" db="EMBL/GenBank/DDBJ databases">
        <title>Isolation and characterization of JD18-a novel lytic bacteriophage for Klebsiella pneumoniae.</title>
        <authorList>
            <person name="Fan J."/>
            <person name="Zhang X."/>
            <person name="Guo X."/>
            <person name="He P."/>
            <person name="Zhang Y."/>
        </authorList>
    </citation>
    <scope>NUCLEOTIDE SEQUENCE [LARGE SCALE GENOMIC DNA]</scope>
</reference>
<evidence type="ECO:0000313" key="2">
    <source>
        <dbReference type="Proteomes" id="UP000204179"/>
    </source>
</evidence>
<dbReference type="EMBL" id="KT239446">
    <property type="protein sequence ID" value="AKY01974.1"/>
    <property type="molecule type" value="Genomic_DNA"/>
</dbReference>
<sequence length="181" mass="20491">MKKALIGLMALCSTAFGSEPTFSNVQLDNLHYAYNFGEQYQKSGKEKSPHNRYDNNGLGYIMAAISWKESSAGANLKAGKGHHSYGVFQNYLPTVKARAKLEGKNLSDSEIRKMLKSRRNSAEWAYIELSYWLNIHNGNMRKALASYNAGWNVKRGNSYASDVLEKAHFLKKHKMLHIKVE</sequence>
<keyword evidence="2" id="KW-1185">Reference proteome</keyword>
<dbReference type="SUPFAM" id="SSF53955">
    <property type="entry name" value="Lysozyme-like"/>
    <property type="match status" value="1"/>
</dbReference>
<dbReference type="KEGG" id="vg:26518518"/>
<gene>
    <name evidence="1" type="ORF">JD18_103</name>
</gene>
<dbReference type="InterPro" id="IPR023346">
    <property type="entry name" value="Lysozyme-like_dom_sf"/>
</dbReference>
<proteinExistence type="predicted"/>
<evidence type="ECO:0008006" key="3">
    <source>
        <dbReference type="Google" id="ProtNLM"/>
    </source>
</evidence>
<name>A0A0K1Y4S3_9CAUD</name>
<accession>A0A0K1Y4S3</accession>
<organism evidence="1 2">
    <name type="scientific">Klebsiella phage JD18</name>
    <dbReference type="NCBI Taxonomy" id="1698360"/>
    <lineage>
        <taxon>Viruses</taxon>
        <taxon>Duplodnaviria</taxon>
        <taxon>Heunggongvirae</taxon>
        <taxon>Uroviricota</taxon>
        <taxon>Caudoviricetes</taxon>
        <taxon>Pantevenvirales</taxon>
        <taxon>Straboviridae</taxon>
        <taxon>Tevenvirinae</taxon>
        <taxon>Jiaodavirus</taxon>
        <taxon>Jiaodavirus jd18</taxon>
    </lineage>
</organism>
<protein>
    <recommendedName>
        <fullName evidence="3">Transglycosylase SLT domain-containing protein</fullName>
    </recommendedName>
</protein>
<dbReference type="Proteomes" id="UP000204179">
    <property type="component" value="Segment"/>
</dbReference>
<dbReference type="RefSeq" id="YP_009190684.1">
    <property type="nucleotide sequence ID" value="NC_028686.1"/>
</dbReference>
<dbReference type="Gene3D" id="1.10.530.10">
    <property type="match status" value="1"/>
</dbReference>